<feature type="compositionally biased region" description="Basic residues" evidence="7">
    <location>
        <begin position="687"/>
        <end position="720"/>
    </location>
</feature>
<feature type="domain" description="SURP motif" evidence="8">
    <location>
        <begin position="187"/>
        <end position="229"/>
    </location>
</feature>
<feature type="region of interest" description="Disordered" evidence="7">
    <location>
        <begin position="762"/>
        <end position="811"/>
    </location>
</feature>
<evidence type="ECO:0000259" key="8">
    <source>
        <dbReference type="PROSITE" id="PS50128"/>
    </source>
</evidence>
<protein>
    <recommendedName>
        <fullName evidence="8">SURP motif domain-containing protein</fullName>
    </recommendedName>
</protein>
<feature type="compositionally biased region" description="Polar residues" evidence="7">
    <location>
        <begin position="886"/>
        <end position="899"/>
    </location>
</feature>
<dbReference type="EMBL" id="VSWD01000013">
    <property type="protein sequence ID" value="KAK3084142.1"/>
    <property type="molecule type" value="Genomic_DNA"/>
</dbReference>
<keyword evidence="3" id="KW-0694">RNA-binding</keyword>
<dbReference type="InterPro" id="IPR040397">
    <property type="entry name" value="SWAP"/>
</dbReference>
<reference evidence="9" key="1">
    <citation type="submission" date="2019-08" db="EMBL/GenBank/DDBJ databases">
        <title>The improved chromosome-level genome for the pearl oyster Pinctada fucata martensii using PacBio sequencing and Hi-C.</title>
        <authorList>
            <person name="Zheng Z."/>
        </authorList>
    </citation>
    <scope>NUCLEOTIDE SEQUENCE</scope>
    <source>
        <strain evidence="9">ZZ-2019</strain>
        <tissue evidence="9">Adductor muscle</tissue>
    </source>
</reference>
<dbReference type="InterPro" id="IPR035967">
    <property type="entry name" value="SWAP/Surp_sf"/>
</dbReference>
<evidence type="ECO:0000313" key="9">
    <source>
        <dbReference type="EMBL" id="KAK3084142.1"/>
    </source>
</evidence>
<comment type="caution">
    <text evidence="9">The sequence shown here is derived from an EMBL/GenBank/DDBJ whole genome shotgun (WGS) entry which is preliminary data.</text>
</comment>
<dbReference type="AlphaFoldDB" id="A0AA89BK85"/>
<dbReference type="Pfam" id="PF09750">
    <property type="entry name" value="DRY_EERY"/>
    <property type="match status" value="1"/>
</dbReference>
<organism evidence="9 10">
    <name type="scientific">Pinctada imbricata</name>
    <name type="common">Atlantic pearl-oyster</name>
    <name type="synonym">Pinctada martensii</name>
    <dbReference type="NCBI Taxonomy" id="66713"/>
    <lineage>
        <taxon>Eukaryota</taxon>
        <taxon>Metazoa</taxon>
        <taxon>Spiralia</taxon>
        <taxon>Lophotrochozoa</taxon>
        <taxon>Mollusca</taxon>
        <taxon>Bivalvia</taxon>
        <taxon>Autobranchia</taxon>
        <taxon>Pteriomorphia</taxon>
        <taxon>Pterioida</taxon>
        <taxon>Pterioidea</taxon>
        <taxon>Pteriidae</taxon>
        <taxon>Pinctada</taxon>
    </lineage>
</organism>
<dbReference type="SUPFAM" id="SSF109905">
    <property type="entry name" value="Surp module (SWAP domain)"/>
    <property type="match status" value="2"/>
</dbReference>
<evidence type="ECO:0000256" key="3">
    <source>
        <dbReference type="ARBA" id="ARBA00022884"/>
    </source>
</evidence>
<feature type="compositionally biased region" description="Polar residues" evidence="7">
    <location>
        <begin position="762"/>
        <end position="777"/>
    </location>
</feature>
<keyword evidence="1" id="KW-0507">mRNA processing</keyword>
<feature type="compositionally biased region" description="Basic and acidic residues" evidence="7">
    <location>
        <begin position="523"/>
        <end position="532"/>
    </location>
</feature>
<feature type="compositionally biased region" description="Polar residues" evidence="7">
    <location>
        <begin position="557"/>
        <end position="569"/>
    </location>
</feature>
<feature type="compositionally biased region" description="Pro residues" evidence="7">
    <location>
        <begin position="335"/>
        <end position="354"/>
    </location>
</feature>
<keyword evidence="5" id="KW-0804">Transcription</keyword>
<feature type="compositionally biased region" description="Basic and acidic residues" evidence="7">
    <location>
        <begin position="500"/>
        <end position="514"/>
    </location>
</feature>
<proteinExistence type="predicted"/>
<keyword evidence="2" id="KW-0677">Repeat</keyword>
<evidence type="ECO:0000256" key="1">
    <source>
        <dbReference type="ARBA" id="ARBA00022664"/>
    </source>
</evidence>
<dbReference type="PROSITE" id="PS50128">
    <property type="entry name" value="SURP"/>
    <property type="match status" value="2"/>
</dbReference>
<feature type="region of interest" description="Disordered" evidence="7">
    <location>
        <begin position="240"/>
        <end position="266"/>
    </location>
</feature>
<feature type="compositionally biased region" description="Polar residues" evidence="7">
    <location>
        <begin position="792"/>
        <end position="811"/>
    </location>
</feature>
<evidence type="ECO:0000256" key="4">
    <source>
        <dbReference type="ARBA" id="ARBA00023015"/>
    </source>
</evidence>
<dbReference type="Gene3D" id="1.10.10.790">
    <property type="entry name" value="Surp module"/>
    <property type="match status" value="2"/>
</dbReference>
<dbReference type="SMART" id="SM00648">
    <property type="entry name" value="SWAP"/>
    <property type="match status" value="2"/>
</dbReference>
<evidence type="ECO:0000256" key="2">
    <source>
        <dbReference type="ARBA" id="ARBA00022737"/>
    </source>
</evidence>
<evidence type="ECO:0000256" key="5">
    <source>
        <dbReference type="ARBA" id="ARBA00023163"/>
    </source>
</evidence>
<evidence type="ECO:0000313" key="10">
    <source>
        <dbReference type="Proteomes" id="UP001186944"/>
    </source>
</evidence>
<dbReference type="Pfam" id="PF01805">
    <property type="entry name" value="Surp"/>
    <property type="match status" value="2"/>
</dbReference>
<dbReference type="SMART" id="SM01141">
    <property type="entry name" value="DRY_EERY"/>
    <property type="match status" value="1"/>
</dbReference>
<dbReference type="PANTHER" id="PTHR13161">
    <property type="entry name" value="SPLICING FACTOR SUPPRESSOR OF WHITE APRICOT"/>
    <property type="match status" value="1"/>
</dbReference>
<evidence type="ECO:0000256" key="7">
    <source>
        <dbReference type="SAM" id="MobiDB-lite"/>
    </source>
</evidence>
<name>A0AA89BK85_PINIB</name>
<keyword evidence="6" id="KW-0508">mRNA splicing</keyword>
<feature type="region of interest" description="Disordered" evidence="7">
    <location>
        <begin position="837"/>
        <end position="907"/>
    </location>
</feature>
<evidence type="ECO:0000256" key="6">
    <source>
        <dbReference type="ARBA" id="ARBA00023187"/>
    </source>
</evidence>
<feature type="compositionally biased region" description="Basic and acidic residues" evidence="7">
    <location>
        <begin position="635"/>
        <end position="644"/>
    </location>
</feature>
<feature type="compositionally biased region" description="Low complexity" evidence="7">
    <location>
        <begin position="647"/>
        <end position="665"/>
    </location>
</feature>
<feature type="region of interest" description="Disordered" evidence="7">
    <location>
        <begin position="500"/>
        <end position="729"/>
    </location>
</feature>
<feature type="domain" description="SURP motif" evidence="8">
    <location>
        <begin position="450"/>
        <end position="490"/>
    </location>
</feature>
<dbReference type="GO" id="GO:0003723">
    <property type="term" value="F:RNA binding"/>
    <property type="evidence" value="ECO:0007669"/>
    <property type="project" value="UniProtKB-KW"/>
</dbReference>
<gene>
    <name evidence="9" type="ORF">FSP39_008921</name>
</gene>
<dbReference type="InterPro" id="IPR019147">
    <property type="entry name" value="SWAP_N_domain"/>
</dbReference>
<feature type="compositionally biased region" description="Basic and acidic residues" evidence="7">
    <location>
        <begin position="572"/>
        <end position="616"/>
    </location>
</feature>
<accession>A0AA89BK85</accession>
<dbReference type="InterPro" id="IPR000061">
    <property type="entry name" value="Surp"/>
</dbReference>
<feature type="compositionally biased region" description="Basic and acidic residues" evidence="7">
    <location>
        <begin position="311"/>
        <end position="327"/>
    </location>
</feature>
<feature type="compositionally biased region" description="Polar residues" evidence="7">
    <location>
        <begin position="866"/>
        <end position="877"/>
    </location>
</feature>
<dbReference type="PANTHER" id="PTHR13161:SF15">
    <property type="entry name" value="SPLICING FACTOR, SUPPRESSOR OF WHITE-APRICOT HOMOLOG"/>
    <property type="match status" value="1"/>
</dbReference>
<dbReference type="GO" id="GO:0000395">
    <property type="term" value="P:mRNA 5'-splice site recognition"/>
    <property type="evidence" value="ECO:0007669"/>
    <property type="project" value="TreeGrafter"/>
</dbReference>
<dbReference type="Proteomes" id="UP001186944">
    <property type="component" value="Unassembled WGS sequence"/>
</dbReference>
<sequence>MSRNWLIPGEKEVEHRPTDDKEELFVFGYSCKLFRDDEKALFLDRGSHLIPWMGDEKILIDRYDGRGHLYDLSPYDASNVRDVTLTDDEKQMEKLCDEERYLELRTDIQEKITYEEEEWKRYYESLSEGYNAVGFSYEQHQQQQQAAEYAAYQKALKLGEAKPFIVPKELHLPPNIVPPDTEIINARIEKTAKFVALQGAQMEILIKTKQANNEQFNFLHFEDKLNPYYKHMVNMIKAGKYKPKEEKQEAEDSPEKDDGDHSHGYLHPSLMAVKRVTMAPEPVLPQAPKVELPKVSIHDTPYGQLIKTLQRNKEKTEPPKPKEETVTHPEVQQPQNPPGPPPPPIRPPPIPPFMSQPAYTTVHSGLPPPPGLEPVTLPYHEQYHDQYHDQPPPPGTDVEEAYHPMEGPLPTRVSEIQAEVEEEEYSEVSRVSPITTVNQIVPPPPDIQPIIDRMAMYVAKNGIEFEIVVKSKSDPRFEFLLPHHMHHQYYNFKKEIHMREAAKERERKENEKPAKLSFSIKPKPKEADPPPREKKRRVFDNESSDDEGDSERSRSNVSGTSTPVGSDSYQMVEEKPPIPPEEREKKLAEERLKDRLAQGAREKLAQASKEKQIQAERKRKAAMFLNMLKSCNPTQEDKTKETAEGKPSGISTPGTTPSTSPGRGTDLVNYDVTALRSKDREGSMSRSSKRSRSRSPRRKKKRGSRSPTRRRRSPHHKSRSRRDVDGKFVDLTEEGEICSVSENNSTDNISQYSVVNQPSVPFNISLPQEESDTTQGYYDNRVSPTAIDQDDSNSVASDSRSNTDSPRNASNYMLSKVRALIKASREAVLKEEGPLYEDDTTWKRSPARLTCTDDSGTHPQWREISSKTNLHGPQRNTHTMEREISSKTNLHGPQRNTPTMERDLKQD</sequence>
<feature type="region of interest" description="Disordered" evidence="7">
    <location>
        <begin position="309"/>
        <end position="377"/>
    </location>
</feature>
<keyword evidence="4" id="KW-0805">Transcription regulation</keyword>
<keyword evidence="10" id="KW-1185">Reference proteome</keyword>